<evidence type="ECO:0000259" key="1">
    <source>
        <dbReference type="Pfam" id="PF00561"/>
    </source>
</evidence>
<proteinExistence type="predicted"/>
<dbReference type="Gene3D" id="3.40.50.1820">
    <property type="entry name" value="alpha/beta hydrolase"/>
    <property type="match status" value="1"/>
</dbReference>
<evidence type="ECO:0000313" key="3">
    <source>
        <dbReference type="Proteomes" id="UP000644441"/>
    </source>
</evidence>
<gene>
    <name evidence="2" type="ORF">ISO4_00010</name>
</gene>
<keyword evidence="2" id="KW-0378">Hydrolase</keyword>
<evidence type="ECO:0000313" key="2">
    <source>
        <dbReference type="EMBL" id="MBF5051408.1"/>
    </source>
</evidence>
<dbReference type="PANTHER" id="PTHR43433">
    <property type="entry name" value="HYDROLASE, ALPHA/BETA FOLD FAMILY PROTEIN"/>
    <property type="match status" value="1"/>
</dbReference>
<dbReference type="InterPro" id="IPR000073">
    <property type="entry name" value="AB_hydrolase_1"/>
</dbReference>
<dbReference type="Proteomes" id="UP000644441">
    <property type="component" value="Unassembled WGS sequence"/>
</dbReference>
<dbReference type="PANTHER" id="PTHR43433:SF5">
    <property type="entry name" value="AB HYDROLASE-1 DOMAIN-CONTAINING PROTEIN"/>
    <property type="match status" value="1"/>
</dbReference>
<reference evidence="2 3" key="1">
    <citation type="submission" date="2012-09" db="EMBL/GenBank/DDBJ databases">
        <title>Genome Sequence of alkane-degrading Bacterium Alcanivorax venustensis ISO4.</title>
        <authorList>
            <person name="Lai Q."/>
            <person name="Shao Z."/>
        </authorList>
    </citation>
    <scope>NUCLEOTIDE SEQUENCE [LARGE SCALE GENOMIC DNA]</scope>
    <source>
        <strain evidence="2 3">ISO4</strain>
    </source>
</reference>
<sequence>MATGTVRSNGVDLFYETRGPEDGEPLVFIMGLSAQLVFWPEGLLDAMANRGYRVIAFDNRDAGKSTAIREPFKYGPMTAMLRYMVGLKVHAPYTLDDLVADTMGLLDALGIERAHLVGASMGGMVAQLAAATHPERVLSVTSIMSSTNSPFLPPPKPAALKTLVAPRVKIETVEDYVAFGLGMMAKLGGTLDQGREELTEMFQRSWERGLNPRGIRNQFMAIMATGNLSKRLKKVRCPAQVIHGGSDPLIRPAGGRASARAMPGARLAIIDGMGHDFPPSVQPRLIELVAENCARAGRTAKAAA</sequence>
<keyword evidence="3" id="KW-1185">Reference proteome</keyword>
<name>A0ABS0AB83_9GAMM</name>
<organism evidence="2 3">
    <name type="scientific">Alloalcanivorax venustensis ISO4</name>
    <dbReference type="NCBI Taxonomy" id="1177184"/>
    <lineage>
        <taxon>Bacteria</taxon>
        <taxon>Pseudomonadati</taxon>
        <taxon>Pseudomonadota</taxon>
        <taxon>Gammaproteobacteria</taxon>
        <taxon>Oceanospirillales</taxon>
        <taxon>Alcanivoracaceae</taxon>
        <taxon>Alloalcanivorax</taxon>
    </lineage>
</organism>
<accession>A0ABS0AB83</accession>
<dbReference type="InterPro" id="IPR050471">
    <property type="entry name" value="AB_hydrolase"/>
</dbReference>
<dbReference type="EMBL" id="ARXR01000001">
    <property type="protein sequence ID" value="MBF5051408.1"/>
    <property type="molecule type" value="Genomic_DNA"/>
</dbReference>
<dbReference type="SUPFAM" id="SSF53474">
    <property type="entry name" value="alpha/beta-Hydrolases"/>
    <property type="match status" value="1"/>
</dbReference>
<dbReference type="RefSeq" id="WP_142947451.1">
    <property type="nucleotide sequence ID" value="NZ_ARXR01000001.1"/>
</dbReference>
<dbReference type="InterPro" id="IPR029058">
    <property type="entry name" value="AB_hydrolase_fold"/>
</dbReference>
<dbReference type="Pfam" id="PF00561">
    <property type="entry name" value="Abhydrolase_1"/>
    <property type="match status" value="1"/>
</dbReference>
<protein>
    <submittedName>
        <fullName evidence="2">Alpha/beta hydrolase</fullName>
    </submittedName>
</protein>
<dbReference type="GO" id="GO:0016787">
    <property type="term" value="F:hydrolase activity"/>
    <property type="evidence" value="ECO:0007669"/>
    <property type="project" value="UniProtKB-KW"/>
</dbReference>
<feature type="domain" description="AB hydrolase-1" evidence="1">
    <location>
        <begin position="25"/>
        <end position="276"/>
    </location>
</feature>
<comment type="caution">
    <text evidence="2">The sequence shown here is derived from an EMBL/GenBank/DDBJ whole genome shotgun (WGS) entry which is preliminary data.</text>
</comment>